<keyword evidence="3" id="KW-1185">Reference proteome</keyword>
<dbReference type="RefSeq" id="WP_238279035.1">
    <property type="nucleotide sequence ID" value="NZ_BPQR01000099.1"/>
</dbReference>
<evidence type="ECO:0000256" key="1">
    <source>
        <dbReference type="SAM" id="MobiDB-lite"/>
    </source>
</evidence>
<proteinExistence type="predicted"/>
<name>A0ABQ4T0R8_9HYPH</name>
<dbReference type="Proteomes" id="UP001055102">
    <property type="component" value="Unassembled WGS sequence"/>
</dbReference>
<gene>
    <name evidence="2" type="ORF">AOPFMNJM_4270</name>
</gene>
<dbReference type="EMBL" id="BPQR01000099">
    <property type="protein sequence ID" value="GJE08922.1"/>
    <property type="molecule type" value="Genomic_DNA"/>
</dbReference>
<evidence type="ECO:0000313" key="2">
    <source>
        <dbReference type="EMBL" id="GJE08922.1"/>
    </source>
</evidence>
<dbReference type="Gene3D" id="3.40.50.2000">
    <property type="entry name" value="Glycogen Phosphorylase B"/>
    <property type="match status" value="1"/>
</dbReference>
<feature type="region of interest" description="Disordered" evidence="1">
    <location>
        <begin position="158"/>
        <end position="180"/>
    </location>
</feature>
<reference evidence="2" key="1">
    <citation type="journal article" date="2021" name="Front. Microbiol.">
        <title>Comprehensive Comparative Genomics and Phenotyping of Methylobacterium Species.</title>
        <authorList>
            <person name="Alessa O."/>
            <person name="Ogura Y."/>
            <person name="Fujitani Y."/>
            <person name="Takami H."/>
            <person name="Hayashi T."/>
            <person name="Sahin N."/>
            <person name="Tani A."/>
        </authorList>
    </citation>
    <scope>NUCLEOTIDE SEQUENCE</scope>
    <source>
        <strain evidence="2">LMG 23639</strain>
    </source>
</reference>
<organism evidence="2 3">
    <name type="scientific">Methylobacterium jeotgali</name>
    <dbReference type="NCBI Taxonomy" id="381630"/>
    <lineage>
        <taxon>Bacteria</taxon>
        <taxon>Pseudomonadati</taxon>
        <taxon>Pseudomonadota</taxon>
        <taxon>Alphaproteobacteria</taxon>
        <taxon>Hyphomicrobiales</taxon>
        <taxon>Methylobacteriaceae</taxon>
        <taxon>Methylobacterium</taxon>
    </lineage>
</organism>
<comment type="caution">
    <text evidence="2">The sequence shown here is derived from an EMBL/GenBank/DDBJ whole genome shotgun (WGS) entry which is preliminary data.</text>
</comment>
<reference evidence="2" key="2">
    <citation type="submission" date="2021-08" db="EMBL/GenBank/DDBJ databases">
        <authorList>
            <person name="Tani A."/>
            <person name="Ola A."/>
            <person name="Ogura Y."/>
            <person name="Katsura K."/>
            <person name="Hayashi T."/>
        </authorList>
    </citation>
    <scope>NUCLEOTIDE SEQUENCE</scope>
    <source>
        <strain evidence="2">LMG 23639</strain>
    </source>
</reference>
<protein>
    <submittedName>
        <fullName evidence="2">Uncharacterized protein</fullName>
    </submittedName>
</protein>
<evidence type="ECO:0000313" key="3">
    <source>
        <dbReference type="Proteomes" id="UP001055102"/>
    </source>
</evidence>
<accession>A0ABQ4T0R8</accession>
<dbReference type="SUPFAM" id="SSF53756">
    <property type="entry name" value="UDP-Glycosyltransferase/glycogen phosphorylase"/>
    <property type="match status" value="1"/>
</dbReference>
<sequence>MAGPDGREHDEARIDALAAALRSKGIGTALVIASRLHEYAGAQLVMADLARTLGARGVRVTVAAIDVNRDFAEGFSEFQDAVEMASDPTPLLGRRFDLVYAHNWMAWGIALLECDVRFRFLVLASLSRFSGTEALWGITDDADTLHFVSPRALRDARESLGDRPPRTMVTNNPLPPEWFGPLRPPRPARLSRIAIVSNHVPPEVSEAAALLREAGITVEEIGKGGTPRLVTPELIDGVDAVVTIGHTVQKALSRGVPAFCYDHYGGPGYILPGNAEQAADDTFSGRGSSIRGGAEIAGMIREGFAEAVGGVGAVRETFLGRIALTDVLRDTVSPFDPAALHRTLRLPRLRPVRRVVQQAVNHALDGTPFAPEIMFEPERLPEVDLIRVVPLEEPRLVHWETRRVARMRFVSGQRSKLGFFGIVRLEGIVAIAGIAVRIDGRDERLKTERTQVLRAPRDGAAGLYGLWFTGAATLPAEPCSGVMELILEDGTRLPAATLGVTRHRATGDAPP</sequence>